<feature type="transmembrane region" description="Helical" evidence="1">
    <location>
        <begin position="41"/>
        <end position="65"/>
    </location>
</feature>
<keyword evidence="1" id="KW-1133">Transmembrane helix</keyword>
<dbReference type="EnsemblMetazoa" id="GPAI015737-RA">
    <property type="protein sequence ID" value="GPAI015737-PA"/>
    <property type="gene ID" value="GPAI015737"/>
</dbReference>
<evidence type="ECO:0000313" key="3">
    <source>
        <dbReference type="Proteomes" id="UP000092445"/>
    </source>
</evidence>
<keyword evidence="1" id="KW-0472">Membrane</keyword>
<evidence type="ECO:0000313" key="2">
    <source>
        <dbReference type="EnsemblMetazoa" id="GPAI015737-PA"/>
    </source>
</evidence>
<organism evidence="2 3">
    <name type="scientific">Glossina pallidipes</name>
    <name type="common">Tsetse fly</name>
    <dbReference type="NCBI Taxonomy" id="7398"/>
    <lineage>
        <taxon>Eukaryota</taxon>
        <taxon>Metazoa</taxon>
        <taxon>Ecdysozoa</taxon>
        <taxon>Arthropoda</taxon>
        <taxon>Hexapoda</taxon>
        <taxon>Insecta</taxon>
        <taxon>Pterygota</taxon>
        <taxon>Neoptera</taxon>
        <taxon>Endopterygota</taxon>
        <taxon>Diptera</taxon>
        <taxon>Brachycera</taxon>
        <taxon>Muscomorpha</taxon>
        <taxon>Hippoboscoidea</taxon>
        <taxon>Glossinidae</taxon>
        <taxon>Glossina</taxon>
    </lineage>
</organism>
<sequence length="103" mass="12235">MNKAKCKWVTIDIFFFLRLQGFACTDYFARVVLYLRLKSHVFYGFINIFLCFVCVTTEIVSPVCLSEYRKVLSHYYLKLFTVSITVTVHIPERHNNKQLKLSR</sequence>
<reference evidence="2" key="2">
    <citation type="submission" date="2020-05" db="UniProtKB">
        <authorList>
            <consortium name="EnsemblMetazoa"/>
        </authorList>
    </citation>
    <scope>IDENTIFICATION</scope>
    <source>
        <strain evidence="2">IAEA</strain>
    </source>
</reference>
<keyword evidence="1" id="KW-0812">Transmembrane</keyword>
<dbReference type="VEuPathDB" id="VectorBase:GPAI015737"/>
<dbReference type="AlphaFoldDB" id="A0A1A9ZIK7"/>
<dbReference type="Proteomes" id="UP000092445">
    <property type="component" value="Unassembled WGS sequence"/>
</dbReference>
<proteinExistence type="predicted"/>
<accession>A0A1A9ZIK7</accession>
<protein>
    <submittedName>
        <fullName evidence="2">Uncharacterized protein</fullName>
    </submittedName>
</protein>
<keyword evidence="3" id="KW-1185">Reference proteome</keyword>
<reference evidence="3" key="1">
    <citation type="submission" date="2014-03" db="EMBL/GenBank/DDBJ databases">
        <authorList>
            <person name="Aksoy S."/>
            <person name="Warren W."/>
            <person name="Wilson R.K."/>
        </authorList>
    </citation>
    <scope>NUCLEOTIDE SEQUENCE [LARGE SCALE GENOMIC DNA]</scope>
    <source>
        <strain evidence="3">IAEA</strain>
    </source>
</reference>
<name>A0A1A9ZIK7_GLOPL</name>
<evidence type="ECO:0000256" key="1">
    <source>
        <dbReference type="SAM" id="Phobius"/>
    </source>
</evidence>